<sequence>MKKKKISDPQKVGKRHPFVLKTSIYTNTIKNNLRFLSIHTAGLPYKSLTPSTILTSYFCRNSQETESTKKKSPNSFFFFLFCPVVIGRKPWEKSLDGRRAFSGVGLLACHSRKRNC</sequence>
<protein>
    <submittedName>
        <fullName evidence="1">Uncharacterized protein</fullName>
    </submittedName>
</protein>
<evidence type="ECO:0000313" key="2">
    <source>
        <dbReference type="Proteomes" id="UP001054945"/>
    </source>
</evidence>
<reference evidence="1 2" key="1">
    <citation type="submission" date="2021-06" db="EMBL/GenBank/DDBJ databases">
        <title>Caerostris extrusa draft genome.</title>
        <authorList>
            <person name="Kono N."/>
            <person name="Arakawa K."/>
        </authorList>
    </citation>
    <scope>NUCLEOTIDE SEQUENCE [LARGE SCALE GENOMIC DNA]</scope>
</reference>
<proteinExistence type="predicted"/>
<keyword evidence="2" id="KW-1185">Reference proteome</keyword>
<name>A0AAV4N3V0_CAEEX</name>
<organism evidence="1 2">
    <name type="scientific">Caerostris extrusa</name>
    <name type="common">Bark spider</name>
    <name type="synonym">Caerostris bankana</name>
    <dbReference type="NCBI Taxonomy" id="172846"/>
    <lineage>
        <taxon>Eukaryota</taxon>
        <taxon>Metazoa</taxon>
        <taxon>Ecdysozoa</taxon>
        <taxon>Arthropoda</taxon>
        <taxon>Chelicerata</taxon>
        <taxon>Arachnida</taxon>
        <taxon>Araneae</taxon>
        <taxon>Araneomorphae</taxon>
        <taxon>Entelegynae</taxon>
        <taxon>Araneoidea</taxon>
        <taxon>Araneidae</taxon>
        <taxon>Caerostris</taxon>
    </lineage>
</organism>
<accession>A0AAV4N3V0</accession>
<evidence type="ECO:0000313" key="1">
    <source>
        <dbReference type="EMBL" id="GIX79404.1"/>
    </source>
</evidence>
<gene>
    <name evidence="1" type="ORF">CEXT_23101</name>
</gene>
<dbReference type="Proteomes" id="UP001054945">
    <property type="component" value="Unassembled WGS sequence"/>
</dbReference>
<dbReference type="EMBL" id="BPLR01020490">
    <property type="protein sequence ID" value="GIX79404.1"/>
    <property type="molecule type" value="Genomic_DNA"/>
</dbReference>
<dbReference type="AlphaFoldDB" id="A0AAV4N3V0"/>
<comment type="caution">
    <text evidence="1">The sequence shown here is derived from an EMBL/GenBank/DDBJ whole genome shotgun (WGS) entry which is preliminary data.</text>
</comment>